<gene>
    <name evidence="1" type="ORF">TWF730_008570</name>
</gene>
<protein>
    <submittedName>
        <fullName evidence="1">Uncharacterized protein</fullName>
    </submittedName>
</protein>
<accession>A0AAV9V2Q6</accession>
<evidence type="ECO:0000313" key="2">
    <source>
        <dbReference type="Proteomes" id="UP001373714"/>
    </source>
</evidence>
<organism evidence="1 2">
    <name type="scientific">Orbilia blumenaviensis</name>
    <dbReference type="NCBI Taxonomy" id="1796055"/>
    <lineage>
        <taxon>Eukaryota</taxon>
        <taxon>Fungi</taxon>
        <taxon>Dikarya</taxon>
        <taxon>Ascomycota</taxon>
        <taxon>Pezizomycotina</taxon>
        <taxon>Orbiliomycetes</taxon>
        <taxon>Orbiliales</taxon>
        <taxon>Orbiliaceae</taxon>
        <taxon>Orbilia</taxon>
    </lineage>
</organism>
<keyword evidence="2" id="KW-1185">Reference proteome</keyword>
<proteinExistence type="predicted"/>
<dbReference type="AlphaFoldDB" id="A0AAV9V2Q6"/>
<name>A0AAV9V2Q6_9PEZI</name>
<sequence length="186" mass="19937">MGIIRLVKPQSTSKTSGVQLGAEVGVVGAAGTIAFNLERQSWYQRLDRSTVVGSIVLDTRARNYGPNNAVRLTLGEDSAGKTGVITDLRVPVLLIRNSDDRFTASVKVTATGNFLQNAIVGLRNLIGQSPPNDPVIFKPGLQYLRPPTLSADLERNLAAEVDEHNLSETQLDKFGGALGSTYNTAM</sequence>
<dbReference type="EMBL" id="JAVHNS010000005">
    <property type="protein sequence ID" value="KAK6354157.1"/>
    <property type="molecule type" value="Genomic_DNA"/>
</dbReference>
<evidence type="ECO:0000313" key="1">
    <source>
        <dbReference type="EMBL" id="KAK6354157.1"/>
    </source>
</evidence>
<comment type="caution">
    <text evidence="1">The sequence shown here is derived from an EMBL/GenBank/DDBJ whole genome shotgun (WGS) entry which is preliminary data.</text>
</comment>
<reference evidence="1 2" key="1">
    <citation type="submission" date="2019-10" db="EMBL/GenBank/DDBJ databases">
        <authorList>
            <person name="Palmer J.M."/>
        </authorList>
    </citation>
    <scope>NUCLEOTIDE SEQUENCE [LARGE SCALE GENOMIC DNA]</scope>
    <source>
        <strain evidence="1 2">TWF730</strain>
    </source>
</reference>
<dbReference type="Proteomes" id="UP001373714">
    <property type="component" value="Unassembled WGS sequence"/>
</dbReference>